<keyword evidence="7" id="KW-0411">Iron-sulfur</keyword>
<dbReference type="InterPro" id="IPR004113">
    <property type="entry name" value="FAD-bd_oxidored_4_C"/>
</dbReference>
<dbReference type="InterPro" id="IPR017900">
    <property type="entry name" value="4Fe4S_Fe_S_CS"/>
</dbReference>
<dbReference type="Gene3D" id="3.30.465.10">
    <property type="match status" value="1"/>
</dbReference>
<evidence type="ECO:0000256" key="5">
    <source>
        <dbReference type="ARBA" id="ARBA00023002"/>
    </source>
</evidence>
<dbReference type="InterPro" id="IPR006094">
    <property type="entry name" value="Oxid_FAD_bind_N"/>
</dbReference>
<dbReference type="InterPro" id="IPR009051">
    <property type="entry name" value="Helical_ferredxn"/>
</dbReference>
<dbReference type="Gene3D" id="3.30.70.2740">
    <property type="match status" value="1"/>
</dbReference>
<dbReference type="GO" id="GO:0004458">
    <property type="term" value="F:D-lactate dehydrogenase (cytochrome) activity"/>
    <property type="evidence" value="ECO:0007669"/>
    <property type="project" value="TreeGrafter"/>
</dbReference>
<evidence type="ECO:0000256" key="8">
    <source>
        <dbReference type="SAM" id="MobiDB-lite"/>
    </source>
</evidence>
<reference evidence="10" key="1">
    <citation type="submission" date="2024-05" db="EMBL/GenBank/DDBJ databases">
        <authorList>
            <person name="Cai S.Y."/>
            <person name="Jin L.M."/>
            <person name="Li H.R."/>
        </authorList>
    </citation>
    <scope>NUCLEOTIDE SEQUENCE</scope>
    <source>
        <strain evidence="10">A5-74</strain>
    </source>
</reference>
<dbReference type="GO" id="GO:1903457">
    <property type="term" value="P:lactate catabolic process"/>
    <property type="evidence" value="ECO:0007669"/>
    <property type="project" value="TreeGrafter"/>
</dbReference>
<dbReference type="InterPro" id="IPR016166">
    <property type="entry name" value="FAD-bd_PCMH"/>
</dbReference>
<name>A0AAU8DKK2_9ACTN</name>
<dbReference type="PROSITE" id="PS51387">
    <property type="entry name" value="FAD_PCMH"/>
    <property type="match status" value="1"/>
</dbReference>
<evidence type="ECO:0000256" key="1">
    <source>
        <dbReference type="ARBA" id="ARBA00001974"/>
    </source>
</evidence>
<dbReference type="SUPFAM" id="SSF55103">
    <property type="entry name" value="FAD-linked oxidases, C-terminal domain"/>
    <property type="match status" value="1"/>
</dbReference>
<feature type="domain" description="FAD-binding PCMH-type" evidence="9">
    <location>
        <begin position="70"/>
        <end position="298"/>
    </location>
</feature>
<dbReference type="Gene3D" id="3.30.43.10">
    <property type="entry name" value="Uridine Diphospho-n-acetylenolpyruvylglucosamine Reductase, domain 2"/>
    <property type="match status" value="1"/>
</dbReference>
<keyword evidence="4" id="KW-0274">FAD</keyword>
<keyword evidence="3" id="KW-0479">Metal-binding</keyword>
<dbReference type="GO" id="GO:0051536">
    <property type="term" value="F:iron-sulfur cluster binding"/>
    <property type="evidence" value="ECO:0007669"/>
    <property type="project" value="UniProtKB-KW"/>
</dbReference>
<dbReference type="Pfam" id="PF02913">
    <property type="entry name" value="FAD-oxidase_C"/>
    <property type="match status" value="1"/>
</dbReference>
<evidence type="ECO:0000259" key="9">
    <source>
        <dbReference type="PROSITE" id="PS51387"/>
    </source>
</evidence>
<sequence>MTDAARTSREPDHPQPADAKPRPGSFVDRNPLDEQGRTALRDTLVAALGADKVAFDDGHRAVYATDSSNYRQVPLGVVFPHDVADVVATVKACAAVGAPVLGRGAGTGLAGQTVNVGVVLDFSRVMNRILDIDPEQRVARVQPGLVLDDLRAAAEVHGLTFGPDPATHAWCTLGGMIGNNSCGTHALYAGKTVDNVRRLRIVTAAGEDLWVGGYDDAGYAAAVAGGGELARLLGGAREIGRRNAALVNEKFPDIPRRVSGYNLDEVVPGRQTNLAKMLVGSESTLALVVEAELDLAPSPAVRHLVVLGYPDIFLAADAVPSLVEFGLLGLEGFDETLVRQSAAIGLNEAGIALLPAGRGWLLAEVGDDDPVVAERRVLEFLDRLPAEVVARRMTDPVEEKLIWSVRESGLAATARPPGQKPNHEGWEDAAVPPARLGEYLRRMTALWAEYGYSGAWYGHFGQGCVHTRNNFDFSDAAGLAAFRSFIERAADLVAELGGSISGEHGDGQARGELLERMYGSEMIDAFRALKTLFDPTGILNPGKLIDPYPLDTNLKHGPQHHLSKLGRQTVFALPGDAGNLAEAAERCVGVGRCRRDDLGTMCPSYRATRDERHSTRGRAKALQEMFTGDVSQESWRNEHVHEALSLCLSCKGCAVDCPTGVDMATYKAEFHSHYYAKRLRPRHMYALGMLPWATRVAARIPLVANAVLRAPVLSELVRRTAGLTTTRPAPAFSRMSFRAQMRKNQRRKGSGRTLLRRRSSAGADTTGAPTVVLWPDTFTDVFDPGLGQDTLAALQAVGEQVHVPTEWACCGRTLYDPGMLDRARASLRNVLDILDPYVSQGIPVVVPEPSCLAAFRDELPGLLPDDPRAIRLAGLARSLAEHLILADKLPAAPPVPTVGADPVIVHPHCHGRATVGVASDQEALRRLGYDVTTADAGCCGLAGSFGFAAETADLSRKIATDDWLPRLQQQAGGRAVVMDGFSCITQYTQLGPGDHPATVASLIRKGLAAQR</sequence>
<dbReference type="InterPro" id="IPR017896">
    <property type="entry name" value="4Fe4S_Fe-S-bd"/>
</dbReference>
<dbReference type="InterPro" id="IPR016164">
    <property type="entry name" value="FAD-linked_Oxase-like_C"/>
</dbReference>
<protein>
    <submittedName>
        <fullName evidence="10">FAD-binding and (Fe-S)-binding domain-containing protein</fullName>
    </submittedName>
</protein>
<organism evidence="10">
    <name type="scientific">Nakamurella sp. A5-74</name>
    <dbReference type="NCBI Taxonomy" id="3158264"/>
    <lineage>
        <taxon>Bacteria</taxon>
        <taxon>Bacillati</taxon>
        <taxon>Actinomycetota</taxon>
        <taxon>Actinomycetes</taxon>
        <taxon>Nakamurellales</taxon>
        <taxon>Nakamurellaceae</taxon>
        <taxon>Nakamurella</taxon>
    </lineage>
</organism>
<dbReference type="InterPro" id="IPR036318">
    <property type="entry name" value="FAD-bd_PCMH-like_sf"/>
</dbReference>
<evidence type="ECO:0000256" key="4">
    <source>
        <dbReference type="ARBA" id="ARBA00022827"/>
    </source>
</evidence>
<keyword evidence="2" id="KW-0285">Flavoprotein</keyword>
<feature type="compositionally biased region" description="Basic residues" evidence="8">
    <location>
        <begin position="742"/>
        <end position="759"/>
    </location>
</feature>
<dbReference type="InterPro" id="IPR016167">
    <property type="entry name" value="FAD-bd_PCMH_sub1"/>
</dbReference>
<dbReference type="Pfam" id="PF01565">
    <property type="entry name" value="FAD_binding_4"/>
    <property type="match status" value="1"/>
</dbReference>
<dbReference type="InterPro" id="IPR016169">
    <property type="entry name" value="FAD-bd_PCMH_sub2"/>
</dbReference>
<dbReference type="SUPFAM" id="SSF56176">
    <property type="entry name" value="FAD-binding/transporter-associated domain-like"/>
    <property type="match status" value="1"/>
</dbReference>
<evidence type="ECO:0000313" key="10">
    <source>
        <dbReference type="EMBL" id="XCG62276.1"/>
    </source>
</evidence>
<evidence type="ECO:0000256" key="3">
    <source>
        <dbReference type="ARBA" id="ARBA00022723"/>
    </source>
</evidence>
<evidence type="ECO:0000256" key="2">
    <source>
        <dbReference type="ARBA" id="ARBA00022630"/>
    </source>
</evidence>
<dbReference type="AlphaFoldDB" id="A0AAU8DKK2"/>
<feature type="region of interest" description="Disordered" evidence="8">
    <location>
        <begin position="1"/>
        <end position="32"/>
    </location>
</feature>
<dbReference type="PANTHER" id="PTHR11748">
    <property type="entry name" value="D-LACTATE DEHYDROGENASE"/>
    <property type="match status" value="1"/>
</dbReference>
<dbReference type="InterPro" id="IPR016171">
    <property type="entry name" value="Vanillyl_alc_oxidase_C-sub2"/>
</dbReference>
<dbReference type="PANTHER" id="PTHR11748:SF119">
    <property type="entry name" value="D-2-HYDROXYGLUTARATE DEHYDROGENASE"/>
    <property type="match status" value="1"/>
</dbReference>
<feature type="region of interest" description="Disordered" evidence="8">
    <location>
        <begin position="742"/>
        <end position="768"/>
    </location>
</feature>
<gene>
    <name evidence="10" type="ORF">ABLG96_13495</name>
</gene>
<feature type="compositionally biased region" description="Basic and acidic residues" evidence="8">
    <location>
        <begin position="1"/>
        <end position="21"/>
    </location>
</feature>
<evidence type="ECO:0000256" key="7">
    <source>
        <dbReference type="ARBA" id="ARBA00023014"/>
    </source>
</evidence>
<dbReference type="RefSeq" id="WP_353647891.1">
    <property type="nucleotide sequence ID" value="NZ_CP159218.1"/>
</dbReference>
<keyword evidence="5" id="KW-0560">Oxidoreductase</keyword>
<dbReference type="GO" id="GO:0046872">
    <property type="term" value="F:metal ion binding"/>
    <property type="evidence" value="ECO:0007669"/>
    <property type="project" value="UniProtKB-KW"/>
</dbReference>
<dbReference type="Gene3D" id="1.10.45.10">
    <property type="entry name" value="Vanillyl-alcohol Oxidase, Chain A, domain 4"/>
    <property type="match status" value="1"/>
</dbReference>
<proteinExistence type="predicted"/>
<dbReference type="GO" id="GO:0008720">
    <property type="term" value="F:D-lactate dehydrogenase (NAD+) activity"/>
    <property type="evidence" value="ECO:0007669"/>
    <property type="project" value="TreeGrafter"/>
</dbReference>
<dbReference type="Gene3D" id="1.10.1060.10">
    <property type="entry name" value="Alpha-helical ferredoxin"/>
    <property type="match status" value="1"/>
</dbReference>
<dbReference type="GO" id="GO:0071949">
    <property type="term" value="F:FAD binding"/>
    <property type="evidence" value="ECO:0007669"/>
    <property type="project" value="InterPro"/>
</dbReference>
<dbReference type="SUPFAM" id="SSF46548">
    <property type="entry name" value="alpha-helical ferredoxin"/>
    <property type="match status" value="1"/>
</dbReference>
<dbReference type="PROSITE" id="PS00198">
    <property type="entry name" value="4FE4S_FER_1"/>
    <property type="match status" value="1"/>
</dbReference>
<comment type="cofactor">
    <cofactor evidence="1">
        <name>FAD</name>
        <dbReference type="ChEBI" id="CHEBI:57692"/>
    </cofactor>
</comment>
<accession>A0AAU8DKK2</accession>
<dbReference type="Pfam" id="PF13183">
    <property type="entry name" value="Fer4_8"/>
    <property type="match status" value="1"/>
</dbReference>
<keyword evidence="6" id="KW-0408">Iron</keyword>
<dbReference type="EMBL" id="CP159218">
    <property type="protein sequence ID" value="XCG62276.1"/>
    <property type="molecule type" value="Genomic_DNA"/>
</dbReference>
<evidence type="ECO:0000256" key="6">
    <source>
        <dbReference type="ARBA" id="ARBA00023004"/>
    </source>
</evidence>